<reference evidence="3" key="1">
    <citation type="submission" date="2016-06" db="UniProtKB">
        <authorList>
            <consortium name="WormBaseParasite"/>
        </authorList>
    </citation>
    <scope>IDENTIFICATION</scope>
</reference>
<evidence type="ECO:0000313" key="2">
    <source>
        <dbReference type="Proteomes" id="UP000050794"/>
    </source>
</evidence>
<proteinExistence type="predicted"/>
<keyword evidence="2" id="KW-1185">Reference proteome</keyword>
<sequence>MVRMPILPCLGLNSTKVLSVGALGQGESWETKQVAVRLASECLKSVVTKLFNNGPQFPACQMLRSTALTGRKVFGERPLKISGATAGAPCGLRLSLCTYNCRSLS</sequence>
<name>A0A183VE09_TOXCA</name>
<dbReference type="WBParaSite" id="TCNE_0001898301-mRNA-1">
    <property type="protein sequence ID" value="TCNE_0001898301-mRNA-1"/>
    <property type="gene ID" value="TCNE_0001898301"/>
</dbReference>
<protein>
    <submittedName>
        <fullName evidence="3">Secreted protein</fullName>
    </submittedName>
</protein>
<dbReference type="AlphaFoldDB" id="A0A183VE09"/>
<accession>A0A183VE09</accession>
<organism evidence="2 3">
    <name type="scientific">Toxocara canis</name>
    <name type="common">Canine roundworm</name>
    <dbReference type="NCBI Taxonomy" id="6265"/>
    <lineage>
        <taxon>Eukaryota</taxon>
        <taxon>Metazoa</taxon>
        <taxon>Ecdysozoa</taxon>
        <taxon>Nematoda</taxon>
        <taxon>Chromadorea</taxon>
        <taxon>Rhabditida</taxon>
        <taxon>Spirurina</taxon>
        <taxon>Ascaridomorpha</taxon>
        <taxon>Ascaridoidea</taxon>
        <taxon>Toxocaridae</taxon>
        <taxon>Toxocara</taxon>
    </lineage>
</organism>
<gene>
    <name evidence="1" type="ORF">TCNE_LOCUS18979</name>
</gene>
<evidence type="ECO:0000313" key="3">
    <source>
        <dbReference type="WBParaSite" id="TCNE_0001898301-mRNA-1"/>
    </source>
</evidence>
<dbReference type="Proteomes" id="UP000050794">
    <property type="component" value="Unassembled WGS sequence"/>
</dbReference>
<evidence type="ECO:0000313" key="1">
    <source>
        <dbReference type="EMBL" id="VDM50300.1"/>
    </source>
</evidence>
<dbReference type="EMBL" id="UYWY01026221">
    <property type="protein sequence ID" value="VDM50300.1"/>
    <property type="molecule type" value="Genomic_DNA"/>
</dbReference>
<reference evidence="1 2" key="2">
    <citation type="submission" date="2018-11" db="EMBL/GenBank/DDBJ databases">
        <authorList>
            <consortium name="Pathogen Informatics"/>
        </authorList>
    </citation>
    <scope>NUCLEOTIDE SEQUENCE [LARGE SCALE GENOMIC DNA]</scope>
</reference>